<accession>C9S9T5</accession>
<dbReference type="Pfam" id="PF02347">
    <property type="entry name" value="GDC-P"/>
    <property type="match status" value="1"/>
</dbReference>
<dbReference type="GO" id="GO:0019464">
    <property type="term" value="P:glycine decarboxylation via glycine cleavage system"/>
    <property type="evidence" value="ECO:0007669"/>
    <property type="project" value="TreeGrafter"/>
</dbReference>
<feature type="domain" description="Glycine cleavage system P-protein N-terminal" evidence="3">
    <location>
        <begin position="142"/>
        <end position="505"/>
    </location>
</feature>
<dbReference type="STRING" id="526221.C9S9T5"/>
<dbReference type="KEGG" id="val:VDBG_02257"/>
<keyword evidence="5" id="KW-1185">Reference proteome</keyword>
<dbReference type="InterPro" id="IPR015421">
    <property type="entry name" value="PyrdxlP-dep_Trfase_major"/>
</dbReference>
<dbReference type="InterPro" id="IPR015424">
    <property type="entry name" value="PyrdxlP-dep_Trfase"/>
</dbReference>
<dbReference type="HOGENOM" id="CLU_004620_0_1_1"/>
<dbReference type="GO" id="GO:0016594">
    <property type="term" value="F:glycine binding"/>
    <property type="evidence" value="ECO:0007669"/>
    <property type="project" value="TreeGrafter"/>
</dbReference>
<dbReference type="InterPro" id="IPR049315">
    <property type="entry name" value="GDC-P_N"/>
</dbReference>
<dbReference type="RefSeq" id="XP_003008069.1">
    <property type="nucleotide sequence ID" value="XM_003008023.1"/>
</dbReference>
<protein>
    <recommendedName>
        <fullName evidence="2">Glycine cleavage system P protein</fullName>
    </recommendedName>
</protein>
<evidence type="ECO:0000256" key="2">
    <source>
        <dbReference type="ARBA" id="ARBA00082072"/>
    </source>
</evidence>
<evidence type="ECO:0000313" key="4">
    <source>
        <dbReference type="EMBL" id="EEY16148.1"/>
    </source>
</evidence>
<dbReference type="OMA" id="RNLICTC"/>
<dbReference type="eggNOG" id="KOG2040">
    <property type="taxonomic scope" value="Eukaryota"/>
</dbReference>
<dbReference type="GO" id="GO:0005739">
    <property type="term" value="C:mitochondrion"/>
    <property type="evidence" value="ECO:0007669"/>
    <property type="project" value="TreeGrafter"/>
</dbReference>
<proteinExistence type="predicted"/>
<dbReference type="SUPFAM" id="SSF53383">
    <property type="entry name" value="PLP-dependent transferases"/>
    <property type="match status" value="2"/>
</dbReference>
<dbReference type="PANTHER" id="PTHR11773">
    <property type="entry name" value="GLYCINE DEHYDROGENASE, DECARBOXYLATING"/>
    <property type="match status" value="1"/>
</dbReference>
<dbReference type="EMBL" id="DS985215">
    <property type="protein sequence ID" value="EEY16148.1"/>
    <property type="molecule type" value="Genomic_DNA"/>
</dbReference>
<sequence>MASTRLPLPRHLRLRVASPRFTTGLTRASPASSARVASLCARPATAASLPVGIRAFSATSSALTPYAKDNTDVMLKALDPPVKTIDEFIPRSSQQTFLSGEGGLPPQWRAPPRERHCVHRKDAQDHRAVLGPLDRCWLLPHHHAQVIQTNVLENPAWYTSYTPYQPEISQGRLESLLNFQTMVSDLTALPISNASLLDEGTAAAEAMTLSMNALTTSRAKRAGKTYVVSHQIHPQTLSVLQGRSQGFGVKIETMDVTSPDAHERIKALGDDLVGVMVQYPDTRGHVEDFKALSEVVHSQKALLAVATDLLALTLLTPPGEWGADIAFGTAQRFGIPLGFGGPHAAFFSVTDAHKRRMPGRLIGVSRDRTGKNAMRLSLQTREQHIRREKATSNVCTAQALLANMSALYAIYHGPEGLKQITNQVVARARGVQALAKQFGITTEEPRNSPDGKVLFDTVILKAGDKLAENIVEKGEQLGLHFRKLGGGDLGVSIGEATDAQAFQRLAITFAAATGGDPNKAGDAAIEVLRKEGVDVHSTLPDTFKRQSEYLTHPVFNTHRSETEILRYIYHLQSKDLSLVHSMIPLGSCTMKLNGATEMSLISKDTFSNPHPFVDPKHTPAYLEFIKQLEDQLSGITAMDATTLQPNSGAQGEFAGLRAIRRYHEQQPGTKRDICLIPKSAHGTNPASAAMAGMRVVPIECDNLTGNLDIADLEAKCKKHAAELGAIMVTYPSTYGVFEPNIKQVCNIVHEHGGQVYMDDLLHPPRWRWSWRWPHLREEAPGSLPARPSPRRQGGHDQ</sequence>
<name>C9S9T5_VERA1</name>
<evidence type="ECO:0000313" key="5">
    <source>
        <dbReference type="Proteomes" id="UP000008698"/>
    </source>
</evidence>
<evidence type="ECO:0000259" key="3">
    <source>
        <dbReference type="Pfam" id="PF02347"/>
    </source>
</evidence>
<reference evidence="5" key="1">
    <citation type="journal article" date="2011" name="PLoS Pathog.">
        <title>Comparative genomics yields insights into niche adaptation of plant vascular wilt pathogens.</title>
        <authorList>
            <person name="Klosterman S.J."/>
            <person name="Subbarao K.V."/>
            <person name="Kang S."/>
            <person name="Veronese P."/>
            <person name="Gold S.E."/>
            <person name="Thomma B.P.H.J."/>
            <person name="Chen Z."/>
            <person name="Henrissat B."/>
            <person name="Lee Y.-H."/>
            <person name="Park J."/>
            <person name="Garcia-Pedrajas M.D."/>
            <person name="Barbara D.J."/>
            <person name="Anchieta A."/>
            <person name="de Jonge R."/>
            <person name="Santhanam P."/>
            <person name="Maruthachalam K."/>
            <person name="Atallah Z."/>
            <person name="Amyotte S.G."/>
            <person name="Paz Z."/>
            <person name="Inderbitzin P."/>
            <person name="Hayes R.J."/>
            <person name="Heiman D.I."/>
            <person name="Young S."/>
            <person name="Zeng Q."/>
            <person name="Engels R."/>
            <person name="Galagan J."/>
            <person name="Cuomo C.A."/>
            <person name="Dobinson K.F."/>
            <person name="Ma L.-J."/>
        </authorList>
    </citation>
    <scope>NUCLEOTIDE SEQUENCE [LARGE SCALE GENOMIC DNA]</scope>
    <source>
        <strain evidence="5">VaMs.102 / ATCC MYA-4576 / FGSC 10136</strain>
    </source>
</reference>
<dbReference type="GO" id="GO:0004375">
    <property type="term" value="F:glycine dehydrogenase (decarboxylating) activity"/>
    <property type="evidence" value="ECO:0007669"/>
    <property type="project" value="InterPro"/>
</dbReference>
<dbReference type="GO" id="GO:0005960">
    <property type="term" value="C:glycine cleavage complex"/>
    <property type="evidence" value="ECO:0007669"/>
    <property type="project" value="TreeGrafter"/>
</dbReference>
<dbReference type="AlphaFoldDB" id="C9S9T5"/>
<organism evidence="5">
    <name type="scientific">Verticillium alfalfae (strain VaMs.102 / ATCC MYA-4576 / FGSC 10136)</name>
    <name type="common">Verticillium wilt of alfalfa</name>
    <name type="synonym">Verticillium albo-atrum</name>
    <dbReference type="NCBI Taxonomy" id="526221"/>
    <lineage>
        <taxon>Eukaryota</taxon>
        <taxon>Fungi</taxon>
        <taxon>Dikarya</taxon>
        <taxon>Ascomycota</taxon>
        <taxon>Pezizomycotina</taxon>
        <taxon>Sordariomycetes</taxon>
        <taxon>Hypocreomycetidae</taxon>
        <taxon>Glomerellales</taxon>
        <taxon>Plectosphaerellaceae</taxon>
        <taxon>Verticillium</taxon>
    </lineage>
</organism>
<dbReference type="GeneID" id="9533920"/>
<evidence type="ECO:0000256" key="1">
    <source>
        <dbReference type="ARBA" id="ARBA00023002"/>
    </source>
</evidence>
<gene>
    <name evidence="4" type="ORF">VDBG_02257</name>
</gene>
<dbReference type="OrthoDB" id="6537869at2759"/>
<dbReference type="FunFam" id="3.40.640.10:FF:000005">
    <property type="entry name" value="Glycine dehydrogenase (decarboxylating), mitochondrial"/>
    <property type="match status" value="1"/>
</dbReference>
<dbReference type="GO" id="GO:0030170">
    <property type="term" value="F:pyridoxal phosphate binding"/>
    <property type="evidence" value="ECO:0007669"/>
    <property type="project" value="TreeGrafter"/>
</dbReference>
<dbReference type="Proteomes" id="UP000008698">
    <property type="component" value="Unassembled WGS sequence"/>
</dbReference>
<dbReference type="InterPro" id="IPR020581">
    <property type="entry name" value="GDC_P"/>
</dbReference>
<dbReference type="Gene3D" id="3.40.640.10">
    <property type="entry name" value="Type I PLP-dependent aspartate aminotransferase-like (Major domain)"/>
    <property type="match status" value="2"/>
</dbReference>
<keyword evidence="1" id="KW-0560">Oxidoreductase</keyword>
<dbReference type="PANTHER" id="PTHR11773:SF1">
    <property type="entry name" value="GLYCINE DEHYDROGENASE (DECARBOXYLATING), MITOCHONDRIAL"/>
    <property type="match status" value="1"/>
</dbReference>